<evidence type="ECO:0000256" key="12">
    <source>
        <dbReference type="ARBA" id="ARBA00023288"/>
    </source>
</evidence>
<keyword evidence="21" id="KW-1185">Reference proteome</keyword>
<evidence type="ECO:0000256" key="8">
    <source>
        <dbReference type="ARBA" id="ARBA00022860"/>
    </source>
</evidence>
<evidence type="ECO:0000313" key="21">
    <source>
        <dbReference type="Proteomes" id="UP000694620"/>
    </source>
</evidence>
<dbReference type="PRINTS" id="PR01680">
    <property type="entry name" value="TNFACTORR6"/>
</dbReference>
<evidence type="ECO:0000256" key="16">
    <source>
        <dbReference type="PROSITE-ProRule" id="PRU00206"/>
    </source>
</evidence>
<evidence type="ECO:0000256" key="17">
    <source>
        <dbReference type="SAM" id="Phobius"/>
    </source>
</evidence>
<accession>A0A8C4X493</accession>
<dbReference type="AlphaFoldDB" id="A0A8C4X493"/>
<evidence type="ECO:0000313" key="20">
    <source>
        <dbReference type="Ensembl" id="ENSECRP00000004361.1"/>
    </source>
</evidence>
<feature type="domain" description="TNFR-Cys" evidence="19">
    <location>
        <begin position="67"/>
        <end position="109"/>
    </location>
</feature>
<evidence type="ECO:0000256" key="1">
    <source>
        <dbReference type="ARBA" id="ARBA00004251"/>
    </source>
</evidence>
<dbReference type="GO" id="GO:0097049">
    <property type="term" value="P:motor neuron apoptotic process"/>
    <property type="evidence" value="ECO:0007669"/>
    <property type="project" value="TreeGrafter"/>
</dbReference>
<reference evidence="20" key="2">
    <citation type="submission" date="2025-08" db="UniProtKB">
        <authorList>
            <consortium name="Ensembl"/>
        </authorList>
    </citation>
    <scope>IDENTIFICATION</scope>
</reference>
<evidence type="ECO:0000256" key="15">
    <source>
        <dbReference type="ARBA" id="ARBA00032502"/>
    </source>
</evidence>
<dbReference type="GO" id="GO:0006924">
    <property type="term" value="P:activation-induced cell death of T cells"/>
    <property type="evidence" value="ECO:0007669"/>
    <property type="project" value="TreeGrafter"/>
</dbReference>
<dbReference type="InterPro" id="IPR008063">
    <property type="entry name" value="Fas_rcpt"/>
</dbReference>
<dbReference type="InterPro" id="IPR011029">
    <property type="entry name" value="DEATH-like_dom_sf"/>
</dbReference>
<dbReference type="SUPFAM" id="SSF57586">
    <property type="entry name" value="TNF receptor-like"/>
    <property type="match status" value="2"/>
</dbReference>
<reference evidence="20" key="1">
    <citation type="submission" date="2021-06" db="EMBL/GenBank/DDBJ databases">
        <authorList>
            <consortium name="Wellcome Sanger Institute Data Sharing"/>
        </authorList>
    </citation>
    <scope>NUCLEOTIDE SEQUENCE [LARGE SCALE GENOMIC DNA]</scope>
</reference>
<dbReference type="Pfam" id="PF00020">
    <property type="entry name" value="TNFR_c6"/>
    <property type="match status" value="1"/>
</dbReference>
<feature type="transmembrane region" description="Helical" evidence="17">
    <location>
        <begin position="165"/>
        <end position="186"/>
    </location>
</feature>
<feature type="domain" description="Death" evidence="18">
    <location>
        <begin position="241"/>
        <end position="309"/>
    </location>
</feature>
<evidence type="ECO:0000259" key="19">
    <source>
        <dbReference type="PROSITE" id="PS50050"/>
    </source>
</evidence>
<evidence type="ECO:0000256" key="10">
    <source>
        <dbReference type="ARBA" id="ARBA00023157"/>
    </source>
</evidence>
<dbReference type="SMART" id="SM00208">
    <property type="entry name" value="TNFR"/>
    <property type="match status" value="3"/>
</dbReference>
<keyword evidence="9" id="KW-0564">Palmitate</keyword>
<dbReference type="Pfam" id="PF00531">
    <property type="entry name" value="Death"/>
    <property type="match status" value="1"/>
</dbReference>
<name>A0A8C4X493_ERPCA</name>
<dbReference type="GO" id="GO:0006955">
    <property type="term" value="P:immune response"/>
    <property type="evidence" value="ECO:0007669"/>
    <property type="project" value="InterPro"/>
</dbReference>
<proteinExistence type="predicted"/>
<dbReference type="GO" id="GO:0031265">
    <property type="term" value="C:CD95 death-inducing signaling complex"/>
    <property type="evidence" value="ECO:0007669"/>
    <property type="project" value="TreeGrafter"/>
</dbReference>
<dbReference type="GO" id="GO:0009897">
    <property type="term" value="C:external side of plasma membrane"/>
    <property type="evidence" value="ECO:0007669"/>
    <property type="project" value="TreeGrafter"/>
</dbReference>
<evidence type="ECO:0000256" key="2">
    <source>
        <dbReference type="ARBA" id="ARBA00004285"/>
    </source>
</evidence>
<keyword evidence="8" id="KW-0112">Calmodulin-binding</keyword>
<keyword evidence="5" id="KW-0053">Apoptosis</keyword>
<dbReference type="SUPFAM" id="SSF47986">
    <property type="entry name" value="DEATH domain"/>
    <property type="match status" value="1"/>
</dbReference>
<evidence type="ECO:0000256" key="3">
    <source>
        <dbReference type="ARBA" id="ARBA00015761"/>
    </source>
</evidence>
<dbReference type="InterPro" id="IPR000488">
    <property type="entry name" value="Death_dom"/>
</dbReference>
<dbReference type="Ensembl" id="ENSECRT00000004429.1">
    <property type="protein sequence ID" value="ENSECRP00000004361.1"/>
    <property type="gene ID" value="ENSECRG00000002956.1"/>
</dbReference>
<gene>
    <name evidence="20" type="primary">fas</name>
</gene>
<keyword evidence="17" id="KW-0812">Transmembrane</keyword>
<dbReference type="GO" id="GO:0005031">
    <property type="term" value="F:tumor necrosis factor receptor activity"/>
    <property type="evidence" value="ECO:0007669"/>
    <property type="project" value="TreeGrafter"/>
</dbReference>
<keyword evidence="11" id="KW-0325">Glycoprotein</keyword>
<dbReference type="GO" id="GO:0043066">
    <property type="term" value="P:negative regulation of apoptotic process"/>
    <property type="evidence" value="ECO:0007669"/>
    <property type="project" value="TreeGrafter"/>
</dbReference>
<dbReference type="Gene3D" id="2.10.50.10">
    <property type="entry name" value="Tumor Necrosis Factor Receptor, subunit A, domain 2"/>
    <property type="match status" value="2"/>
</dbReference>
<evidence type="ECO:0000256" key="7">
    <source>
        <dbReference type="ARBA" id="ARBA00022737"/>
    </source>
</evidence>
<keyword evidence="7" id="KW-0677">Repeat</keyword>
<evidence type="ECO:0000256" key="14">
    <source>
        <dbReference type="ARBA" id="ARBA00032338"/>
    </source>
</evidence>
<protein>
    <recommendedName>
        <fullName evidence="3">Tumor necrosis factor receptor superfamily member 6</fullName>
    </recommendedName>
    <alternativeName>
        <fullName evidence="14">Apo-1 antigen</fullName>
    </alternativeName>
    <alternativeName>
        <fullName evidence="15">Apoptosis-mediating surface antigen FAS</fullName>
    </alternativeName>
    <alternativeName>
        <fullName evidence="13">FASLG receptor</fullName>
    </alternativeName>
</protein>
<evidence type="ECO:0000256" key="4">
    <source>
        <dbReference type="ARBA" id="ARBA00022475"/>
    </source>
</evidence>
<keyword evidence="17" id="KW-1133">Transmembrane helix</keyword>
<feature type="domain" description="TNFR-Cys" evidence="19">
    <location>
        <begin position="110"/>
        <end position="148"/>
    </location>
</feature>
<comment type="caution">
    <text evidence="16">Lacks conserved residue(s) required for the propagation of feature annotation.</text>
</comment>
<keyword evidence="10 16" id="KW-1015">Disulfide bond</keyword>
<dbReference type="GO" id="GO:0097527">
    <property type="term" value="P:necroptotic signaling pathway"/>
    <property type="evidence" value="ECO:0007669"/>
    <property type="project" value="TreeGrafter"/>
</dbReference>
<dbReference type="PROSITE" id="PS00652">
    <property type="entry name" value="TNFR_NGFR_1"/>
    <property type="match status" value="1"/>
</dbReference>
<evidence type="ECO:0000256" key="6">
    <source>
        <dbReference type="ARBA" id="ARBA00022729"/>
    </source>
</evidence>
<reference evidence="20" key="3">
    <citation type="submission" date="2025-09" db="UniProtKB">
        <authorList>
            <consortium name="Ensembl"/>
        </authorList>
    </citation>
    <scope>IDENTIFICATION</scope>
</reference>
<evidence type="ECO:0000256" key="5">
    <source>
        <dbReference type="ARBA" id="ARBA00022703"/>
    </source>
</evidence>
<comment type="subcellular location">
    <subcellularLocation>
        <location evidence="1">Cell membrane</location>
        <topology evidence="1">Single-pass type I membrane protein</topology>
    </subcellularLocation>
    <subcellularLocation>
        <location evidence="2">Membrane raft</location>
    </subcellularLocation>
</comment>
<keyword evidence="12" id="KW-0449">Lipoprotein</keyword>
<keyword evidence="17" id="KW-0472">Membrane</keyword>
<dbReference type="PROSITE" id="PS50050">
    <property type="entry name" value="TNFR_NGFR_2"/>
    <property type="match status" value="2"/>
</dbReference>
<evidence type="ECO:0000256" key="13">
    <source>
        <dbReference type="ARBA" id="ARBA00030181"/>
    </source>
</evidence>
<dbReference type="Proteomes" id="UP000694620">
    <property type="component" value="Chromosome 2"/>
</dbReference>
<dbReference type="Gene3D" id="1.10.533.10">
    <property type="entry name" value="Death Domain, Fas"/>
    <property type="match status" value="1"/>
</dbReference>
<evidence type="ECO:0000259" key="18">
    <source>
        <dbReference type="PROSITE" id="PS50017"/>
    </source>
</evidence>
<feature type="repeat" description="TNFR-Cys" evidence="16">
    <location>
        <begin position="67"/>
        <end position="109"/>
    </location>
</feature>
<sequence>MPSGRCPLRFAIILTVSTVGFFSLVTYGDCPSDEYPTEEKRCCQMCPEGTHVVSDCEKDHSIPTCKKCTDETFTNHKNYLRQCGPCAICDLQLDLVEESKCEATRDRICRCKKGWYCVNSVCNHCEKCEECKDFGIEQSCSKYNNTVCKKSQGKNYFDSDQGTPWWKPVVAVLAIGMVLLLLLLILRKKGMLHFPCKERRENPRSSNHEEVVKLHDNVDEDLDLGPHLYSIAEQIALINTKRFVMKEGLTKADIDRAVENHPQNALEQSYELWHTWLQKHGICGAYPTLIRNLRELKLNADADALIRIIKKH</sequence>
<organism evidence="20 21">
    <name type="scientific">Erpetoichthys calabaricus</name>
    <name type="common">Rope fish</name>
    <name type="synonym">Calamoichthys calabaricus</name>
    <dbReference type="NCBI Taxonomy" id="27687"/>
    <lineage>
        <taxon>Eukaryota</taxon>
        <taxon>Metazoa</taxon>
        <taxon>Chordata</taxon>
        <taxon>Craniata</taxon>
        <taxon>Vertebrata</taxon>
        <taxon>Euteleostomi</taxon>
        <taxon>Actinopterygii</taxon>
        <taxon>Polypteriformes</taxon>
        <taxon>Polypteridae</taxon>
        <taxon>Erpetoichthys</taxon>
    </lineage>
</organism>
<dbReference type="InterPro" id="IPR001368">
    <property type="entry name" value="TNFR/NGFR_Cys_rich_reg"/>
</dbReference>
<dbReference type="PROSITE" id="PS50017">
    <property type="entry name" value="DEATH_DOMAIN"/>
    <property type="match status" value="1"/>
</dbReference>
<dbReference type="PANTHER" id="PTHR46874">
    <property type="entry name" value="TUMOR NECROSIS FACTOR RECEPTOR SUPERFAMILY MEMBER 6"/>
    <property type="match status" value="1"/>
</dbReference>
<evidence type="ECO:0000256" key="9">
    <source>
        <dbReference type="ARBA" id="ARBA00023139"/>
    </source>
</evidence>
<keyword evidence="6" id="KW-0732">Signal</keyword>
<feature type="repeat" description="TNFR-Cys" evidence="16">
    <location>
        <begin position="110"/>
        <end position="148"/>
    </location>
</feature>
<dbReference type="GO" id="GO:0045121">
    <property type="term" value="C:membrane raft"/>
    <property type="evidence" value="ECO:0007669"/>
    <property type="project" value="UniProtKB-SubCell"/>
</dbReference>
<feature type="transmembrane region" description="Helical" evidence="17">
    <location>
        <begin position="7"/>
        <end position="27"/>
    </location>
</feature>
<dbReference type="GeneTree" id="ENSGT00950000183126"/>
<dbReference type="GO" id="GO:0005516">
    <property type="term" value="F:calmodulin binding"/>
    <property type="evidence" value="ECO:0007669"/>
    <property type="project" value="UniProtKB-KW"/>
</dbReference>
<dbReference type="GO" id="GO:0032872">
    <property type="term" value="P:regulation of stress-activated MAPK cascade"/>
    <property type="evidence" value="ECO:0007669"/>
    <property type="project" value="TreeGrafter"/>
</dbReference>
<dbReference type="GO" id="GO:0097192">
    <property type="term" value="P:extrinsic apoptotic signaling pathway in absence of ligand"/>
    <property type="evidence" value="ECO:0007669"/>
    <property type="project" value="TreeGrafter"/>
</dbReference>
<evidence type="ECO:0000256" key="11">
    <source>
        <dbReference type="ARBA" id="ARBA00023180"/>
    </source>
</evidence>
<keyword evidence="4" id="KW-1003">Cell membrane</keyword>
<feature type="disulfide bond" evidence="16">
    <location>
        <begin position="68"/>
        <end position="83"/>
    </location>
</feature>
<dbReference type="PANTHER" id="PTHR46874:SF1">
    <property type="entry name" value="TUMOR NECROSIS FACTOR RECEPTOR SUPERFAMILY MEMBER 6"/>
    <property type="match status" value="1"/>
</dbReference>